<dbReference type="Pfam" id="PF13400">
    <property type="entry name" value="Tad"/>
    <property type="match status" value="1"/>
</dbReference>
<name>A0ABV7EIM9_9SPHN</name>
<dbReference type="Proteomes" id="UP001595378">
    <property type="component" value="Unassembled WGS sequence"/>
</dbReference>
<reference evidence="3" key="1">
    <citation type="journal article" date="2019" name="Int. J. Syst. Evol. Microbiol.">
        <title>The Global Catalogue of Microorganisms (GCM) 10K type strain sequencing project: providing services to taxonomists for standard genome sequencing and annotation.</title>
        <authorList>
            <consortium name="The Broad Institute Genomics Platform"/>
            <consortium name="The Broad Institute Genome Sequencing Center for Infectious Disease"/>
            <person name="Wu L."/>
            <person name="Ma J."/>
        </authorList>
    </citation>
    <scope>NUCLEOTIDE SEQUENCE [LARGE SCALE GENOMIC DNA]</scope>
    <source>
        <strain evidence="3">KCTC 52606</strain>
    </source>
</reference>
<comment type="caution">
    <text evidence="2">The sequence shown here is derived from an EMBL/GenBank/DDBJ whole genome shotgun (WGS) entry which is preliminary data.</text>
</comment>
<dbReference type="RefSeq" id="WP_336918903.1">
    <property type="nucleotide sequence ID" value="NZ_JBANRN010000007.1"/>
</dbReference>
<dbReference type="EMBL" id="JBHRSU010000034">
    <property type="protein sequence ID" value="MFC3101680.1"/>
    <property type="molecule type" value="Genomic_DNA"/>
</dbReference>
<organism evidence="2 3">
    <name type="scientific">Alteraurantiacibacter lauratis</name>
    <dbReference type="NCBI Taxonomy" id="2054627"/>
    <lineage>
        <taxon>Bacteria</taxon>
        <taxon>Pseudomonadati</taxon>
        <taxon>Pseudomonadota</taxon>
        <taxon>Alphaproteobacteria</taxon>
        <taxon>Sphingomonadales</taxon>
        <taxon>Erythrobacteraceae</taxon>
        <taxon>Alteraurantiacibacter</taxon>
    </lineage>
</organism>
<dbReference type="SUPFAM" id="SSF53300">
    <property type="entry name" value="vWA-like"/>
    <property type="match status" value="1"/>
</dbReference>
<keyword evidence="3" id="KW-1185">Reference proteome</keyword>
<evidence type="ECO:0000313" key="3">
    <source>
        <dbReference type="Proteomes" id="UP001595378"/>
    </source>
</evidence>
<gene>
    <name evidence="2" type="ORF">ACFODK_12345</name>
</gene>
<evidence type="ECO:0000313" key="2">
    <source>
        <dbReference type="EMBL" id="MFC3101680.1"/>
    </source>
</evidence>
<accession>A0ABV7EIM9</accession>
<evidence type="ECO:0000259" key="1">
    <source>
        <dbReference type="Pfam" id="PF13400"/>
    </source>
</evidence>
<dbReference type="InterPro" id="IPR036465">
    <property type="entry name" value="vWFA_dom_sf"/>
</dbReference>
<sequence length="671" mass="72856">MLAVTAAAIIPMITIAGSGIDISRVYLAKSRLQAACDSGVLAGRKAMTTVTYTSTARERAEAMFNFNFDPEDYQATGTQFTAQADAEGRLDGQARTTIPMIVMDFLGFGDKQITVNCSADIQVPNIDIVFVLDVTGSMTETIGGVQKIASLKLATIDFYDAIAAAMVGNTRTRVRYGFVPYSQTVNGSELFVTNPNFATLGQLPVTHLINTMTVQSRVANFNTPYTGNWIEDPNSTPTSFEQTFVSGNNASREPNVAVTSSGTVMSNNDCALYGQNLSFSIDNNTNLRVWFPTLTAWPGGDGQGSSELYKPDGSNTWQATVPTSGSGYTRATFSRVSATWNDNNGASTNQYRACTRRVTHTRFIRETGFRFTNWTYRPVEINTTNYRAGGTISYVSSINTSTASVPTAGSYDMVQLAQMPNQTGLTRSTAIWNGCLEERTTTAASTFSPIPDAAKDLNYIDGGTSESMRWRPMMHDLTWLRTGTAHQTTTNNNSKPSNACPTASMRNLREYPTRSAFTSYVNSLQANGNTYLDVGMIWGLRLISPQGMFADRNLTGPNGGQISRHIIFLTDGEPVSSATTYSSYGTEQTERRITGSTGIAAATLHARRFQALCDAERGRVAIWAIAFGTSVTGNMQTCADSGRAMQANNTTELRQAFARIANEVADLRLVQ</sequence>
<dbReference type="InterPro" id="IPR028087">
    <property type="entry name" value="Tad_N"/>
</dbReference>
<dbReference type="Gene3D" id="3.40.50.410">
    <property type="entry name" value="von Willebrand factor, type A domain"/>
    <property type="match status" value="2"/>
</dbReference>
<feature type="domain" description="Putative Flp pilus-assembly TadG-like N-terminal" evidence="1">
    <location>
        <begin position="3"/>
        <end position="43"/>
    </location>
</feature>
<protein>
    <submittedName>
        <fullName evidence="2">Tad domain-containing protein</fullName>
    </submittedName>
</protein>
<proteinExistence type="predicted"/>